<reference evidence="2 4" key="1">
    <citation type="journal article" date="2009" name="PLoS Biol.">
        <title>Lineage-specific biology revealed by a finished genome assembly of the mouse.</title>
        <authorList>
            <consortium name="Mouse Genome Sequencing Consortium"/>
            <person name="Church D.M."/>
            <person name="Goodstadt L."/>
            <person name="Hillier L.W."/>
            <person name="Zody M.C."/>
            <person name="Goldstein S."/>
            <person name="She X."/>
            <person name="Bult C.J."/>
            <person name="Agarwala R."/>
            <person name="Cherry J.L."/>
            <person name="DiCuccio M."/>
            <person name="Hlavina W."/>
            <person name="Kapustin Y."/>
            <person name="Meric P."/>
            <person name="Maglott D."/>
            <person name="Birtle Z."/>
            <person name="Marques A.C."/>
            <person name="Graves T."/>
            <person name="Zhou S."/>
            <person name="Teague B."/>
            <person name="Potamousis K."/>
            <person name="Churas C."/>
            <person name="Place M."/>
            <person name="Herschleb J."/>
            <person name="Runnheim R."/>
            <person name="Forrest D."/>
            <person name="Amos-Landgraf J."/>
            <person name="Schwartz D.C."/>
            <person name="Cheng Z."/>
            <person name="Lindblad-Toh K."/>
            <person name="Eichler E.E."/>
            <person name="Ponting C.P."/>
        </authorList>
    </citation>
    <scope>NUCLEOTIDE SEQUENCE [LARGE SCALE GENOMIC DNA]</scope>
    <source>
        <strain evidence="2 4">C57BL/6J</strain>
    </source>
</reference>
<name>A0A087WNQ0_MOUSE</name>
<evidence type="ECO:0000313" key="2">
    <source>
        <dbReference type="Ensembl" id="ENSMUSP00000139444.2"/>
    </source>
</evidence>
<reference evidence="2" key="4">
    <citation type="submission" date="2025-09" db="UniProtKB">
        <authorList>
            <consortium name="Ensembl"/>
        </authorList>
    </citation>
    <scope>IDENTIFICATION</scope>
    <source>
        <strain evidence="2">C57BL/6J</strain>
    </source>
</reference>
<dbReference type="Ensembl" id="ENSMUST00000186557.2">
    <property type="protein sequence ID" value="ENSMUSP00000139444.2"/>
    <property type="gene ID" value="ENSMUSG00000041857.11"/>
</dbReference>
<feature type="signal peptide" evidence="1">
    <location>
        <begin position="1"/>
        <end position="21"/>
    </location>
</feature>
<dbReference type="Bgee" id="ENSMUSG00000041857">
    <property type="expression patterns" value="Expressed in secondary oocyte and 31 other cell types or tissues"/>
</dbReference>
<dbReference type="ExpressionAtlas" id="A0A087WNQ0">
    <property type="expression patterns" value="baseline and differential"/>
</dbReference>
<reference evidence="2" key="3">
    <citation type="submission" date="2025-08" db="UniProtKB">
        <authorList>
            <consortium name="Ensembl"/>
        </authorList>
    </citation>
    <scope>IDENTIFICATION</scope>
    <source>
        <strain evidence="2">C57BL/6J</strain>
    </source>
</reference>
<keyword evidence="1" id="KW-0732">Signal</keyword>
<dbReference type="Proteomes" id="UP000000589">
    <property type="component" value="Chromosome 19"/>
</dbReference>
<feature type="chain" id="PRO_5001831768" evidence="1">
    <location>
        <begin position="22"/>
        <end position="50"/>
    </location>
</feature>
<dbReference type="OrthoDB" id="9715999at2759"/>
<reference evidence="2 4" key="2">
    <citation type="journal article" date="2011" name="PLoS Biol.">
        <title>Modernizing reference genome assemblies.</title>
        <authorList>
            <person name="Church D.M."/>
            <person name="Schneider V.A."/>
            <person name="Graves T."/>
            <person name="Auger K."/>
            <person name="Cunningham F."/>
            <person name="Bouk N."/>
            <person name="Chen H.C."/>
            <person name="Agarwala R."/>
            <person name="McLaren W.M."/>
            <person name="Ritchie G.R."/>
            <person name="Albracht D."/>
            <person name="Kremitzki M."/>
            <person name="Rock S."/>
            <person name="Kotkiewicz H."/>
            <person name="Kremitzki C."/>
            <person name="Wollam A."/>
            <person name="Trani L."/>
            <person name="Fulton L."/>
            <person name="Fulton R."/>
            <person name="Matthews L."/>
            <person name="Whitehead S."/>
            <person name="Chow W."/>
            <person name="Torrance J."/>
            <person name="Dunn M."/>
            <person name="Harden G."/>
            <person name="Threadgold G."/>
            <person name="Wood J."/>
            <person name="Collins J."/>
            <person name="Heath P."/>
            <person name="Griffiths G."/>
            <person name="Pelan S."/>
            <person name="Grafham D."/>
            <person name="Eichler E.E."/>
            <person name="Weinstock G."/>
            <person name="Mardis E.R."/>
            <person name="Wilson R.K."/>
            <person name="Howe K."/>
            <person name="Flicek P."/>
            <person name="Hubbard T."/>
        </authorList>
    </citation>
    <scope>NUCLEOTIDE SEQUENCE [LARGE SCALE GENOMIC DNA]</scope>
    <source>
        <strain evidence="2 4">C57BL/6J</strain>
    </source>
</reference>
<gene>
    <name evidence="2 3" type="primary">Oosp1</name>
</gene>
<sequence length="50" mass="5616">MKPFVGLLGLLLLLSFMKTCADDWTVRVLISVKQKVEEISLVILLDGQKI</sequence>
<dbReference type="GeneTree" id="ENSGT00530000064049"/>
<dbReference type="MGI" id="MGI:2149290">
    <property type="gene designation" value="Oosp1"/>
</dbReference>
<dbReference type="HOGENOM" id="CLU_3124579_0_0_1"/>
<accession>A0A087WNQ0</accession>
<organism evidence="2 4">
    <name type="scientific">Mus musculus</name>
    <name type="common">Mouse</name>
    <dbReference type="NCBI Taxonomy" id="10090"/>
    <lineage>
        <taxon>Eukaryota</taxon>
        <taxon>Metazoa</taxon>
        <taxon>Chordata</taxon>
        <taxon>Craniata</taxon>
        <taxon>Vertebrata</taxon>
        <taxon>Euteleostomi</taxon>
        <taxon>Mammalia</taxon>
        <taxon>Eutheria</taxon>
        <taxon>Euarchontoglires</taxon>
        <taxon>Glires</taxon>
        <taxon>Rodentia</taxon>
        <taxon>Myomorpha</taxon>
        <taxon>Muroidea</taxon>
        <taxon>Muridae</taxon>
        <taxon>Murinae</taxon>
        <taxon>Mus</taxon>
        <taxon>Mus</taxon>
    </lineage>
</organism>
<dbReference type="VEuPathDB" id="HostDB:ENSMUSG00000041857"/>
<protein>
    <submittedName>
        <fullName evidence="2">Oocyte secreted protein 1</fullName>
    </submittedName>
</protein>
<dbReference type="AGR" id="MGI:2149290"/>
<dbReference type="AlphaFoldDB" id="A0A087WNQ0"/>
<keyword evidence="4" id="KW-1185">Reference proteome</keyword>
<proteinExistence type="predicted"/>
<evidence type="ECO:0000256" key="1">
    <source>
        <dbReference type="SAM" id="SignalP"/>
    </source>
</evidence>
<evidence type="ECO:0000313" key="4">
    <source>
        <dbReference type="Proteomes" id="UP000000589"/>
    </source>
</evidence>
<evidence type="ECO:0000313" key="3">
    <source>
        <dbReference type="MGI" id="MGI:2149290"/>
    </source>
</evidence>